<dbReference type="KEGG" id="amob:HG15A2_42100"/>
<dbReference type="InterPro" id="IPR004291">
    <property type="entry name" value="Transposase_IS66_central"/>
</dbReference>
<gene>
    <name evidence="2" type="ORF">HG15A2_42100</name>
</gene>
<sequence length="62" mass="7027">MLALVGQLYAIEREGKDTDNETRIALRQDRSVPILVQIKLWLDSEQEVVLPRSPMATAITYA</sequence>
<evidence type="ECO:0000313" key="2">
    <source>
        <dbReference type="EMBL" id="QDT00868.1"/>
    </source>
</evidence>
<evidence type="ECO:0000313" key="3">
    <source>
        <dbReference type="Proteomes" id="UP000319852"/>
    </source>
</evidence>
<dbReference type="Proteomes" id="UP000319852">
    <property type="component" value="Chromosome"/>
</dbReference>
<dbReference type="AlphaFoldDB" id="A0A517N1I2"/>
<organism evidence="2 3">
    <name type="scientific">Adhaeretor mobilis</name>
    <dbReference type="NCBI Taxonomy" id="1930276"/>
    <lineage>
        <taxon>Bacteria</taxon>
        <taxon>Pseudomonadati</taxon>
        <taxon>Planctomycetota</taxon>
        <taxon>Planctomycetia</taxon>
        <taxon>Pirellulales</taxon>
        <taxon>Lacipirellulaceae</taxon>
        <taxon>Adhaeretor</taxon>
    </lineage>
</organism>
<reference evidence="2 3" key="1">
    <citation type="submission" date="2019-02" db="EMBL/GenBank/DDBJ databases">
        <title>Deep-cultivation of Planctomycetes and their phenomic and genomic characterization uncovers novel biology.</title>
        <authorList>
            <person name="Wiegand S."/>
            <person name="Jogler M."/>
            <person name="Boedeker C."/>
            <person name="Pinto D."/>
            <person name="Vollmers J."/>
            <person name="Rivas-Marin E."/>
            <person name="Kohn T."/>
            <person name="Peeters S.H."/>
            <person name="Heuer A."/>
            <person name="Rast P."/>
            <person name="Oberbeckmann S."/>
            <person name="Bunk B."/>
            <person name="Jeske O."/>
            <person name="Meyerdierks A."/>
            <person name="Storesund J.E."/>
            <person name="Kallscheuer N."/>
            <person name="Luecker S."/>
            <person name="Lage O.M."/>
            <person name="Pohl T."/>
            <person name="Merkel B.J."/>
            <person name="Hornburger P."/>
            <person name="Mueller R.-W."/>
            <person name="Bruemmer F."/>
            <person name="Labrenz M."/>
            <person name="Spormann A.M."/>
            <person name="Op den Camp H."/>
            <person name="Overmann J."/>
            <person name="Amann R."/>
            <person name="Jetten M.S.M."/>
            <person name="Mascher T."/>
            <person name="Medema M.H."/>
            <person name="Devos D.P."/>
            <person name="Kaster A.-K."/>
            <person name="Ovreas L."/>
            <person name="Rohde M."/>
            <person name="Galperin M.Y."/>
            <person name="Jogler C."/>
        </authorList>
    </citation>
    <scope>NUCLEOTIDE SEQUENCE [LARGE SCALE GENOMIC DNA]</scope>
    <source>
        <strain evidence="2 3">HG15A2</strain>
    </source>
</reference>
<dbReference type="EMBL" id="CP036263">
    <property type="protein sequence ID" value="QDT00868.1"/>
    <property type="molecule type" value="Genomic_DNA"/>
</dbReference>
<evidence type="ECO:0000259" key="1">
    <source>
        <dbReference type="Pfam" id="PF03050"/>
    </source>
</evidence>
<accession>A0A517N1I2</accession>
<keyword evidence="3" id="KW-1185">Reference proteome</keyword>
<feature type="domain" description="Transposase IS66 central" evidence="1">
    <location>
        <begin position="2"/>
        <end position="62"/>
    </location>
</feature>
<name>A0A517N1I2_9BACT</name>
<dbReference type="Pfam" id="PF03050">
    <property type="entry name" value="DDE_Tnp_IS66"/>
    <property type="match status" value="1"/>
</dbReference>
<proteinExistence type="predicted"/>
<protein>
    <submittedName>
        <fullName evidence="2">Transposase IS66 family protein</fullName>
    </submittedName>
</protein>